<dbReference type="eggNOG" id="COG0438">
    <property type="taxonomic scope" value="Bacteria"/>
</dbReference>
<dbReference type="EMBL" id="FR871757">
    <property type="protein sequence ID" value="CCB79733.1"/>
    <property type="molecule type" value="Genomic_DNA"/>
</dbReference>
<dbReference type="KEGG" id="hbi:HBZC1_07470"/>
<protein>
    <submittedName>
        <fullName evidence="2">Glycosyltransferase</fullName>
    </submittedName>
</protein>
<dbReference type="GO" id="GO:0016757">
    <property type="term" value="F:glycosyltransferase activity"/>
    <property type="evidence" value="ECO:0007669"/>
    <property type="project" value="InterPro"/>
</dbReference>
<reference evidence="2 3" key="1">
    <citation type="journal article" date="2011" name="J. Bacteriol.">
        <title>Genome sequence of Helicobacter bizzozeronii strain CIII-1, an isolate from human gastric mucosa.</title>
        <authorList>
            <person name="Schott T."/>
            <person name="Rossi M."/>
            <person name="Hanninen M.L."/>
        </authorList>
    </citation>
    <scope>NUCLEOTIDE SEQUENCE [LARGE SCALE GENOMIC DNA]</scope>
    <source>
        <strain evidence="2 3">CIII-1</strain>
    </source>
</reference>
<evidence type="ECO:0000313" key="2">
    <source>
        <dbReference type="EMBL" id="CCB79733.1"/>
    </source>
</evidence>
<sequence length="345" mass="38112">MDQSLDYVIITPLPVFYKVNLYNELAKSLKIFVVFLASETKEKRAGDFTGLKNACFGHTTLFAGNLQERPLWKNSYQLVQILRQKPYKWLLVGGWDCLEFWAGVLASPKAQNAIVAESSIYESATRGVKAWLKRFFLKRISKAFVCSHKHAKLLEVLGFKGELKITQGVGIIHKPLLCRNKRSYEKKFICVARLSGVKNLEFLLRVFHNLPDFSLSLVGTGELESLLKQMASPNVAFLGAVENSQMASLLCAHDALILPSIAEPWGLVVEEALAVGSPVFVSVACGAHVLVQEGVNGFIFDPKDVVGLIGLLEGLSPAGYQTLLEGALAWDLEAKDNKQVQAYVL</sequence>
<dbReference type="RefSeq" id="WP_013890197.1">
    <property type="nucleotide sequence ID" value="NC_015674.1"/>
</dbReference>
<dbReference type="PANTHER" id="PTHR45947">
    <property type="entry name" value="SULFOQUINOVOSYL TRANSFERASE SQD2"/>
    <property type="match status" value="1"/>
</dbReference>
<dbReference type="Pfam" id="PF00534">
    <property type="entry name" value="Glycos_transf_1"/>
    <property type="match status" value="1"/>
</dbReference>
<dbReference type="Gene3D" id="3.40.50.2000">
    <property type="entry name" value="Glycogen Phosphorylase B"/>
    <property type="match status" value="1"/>
</dbReference>
<proteinExistence type="predicted"/>
<dbReference type="PANTHER" id="PTHR45947:SF3">
    <property type="entry name" value="SULFOQUINOVOSYL TRANSFERASE SQD2"/>
    <property type="match status" value="1"/>
</dbReference>
<organism evidence="2 3">
    <name type="scientific">Helicobacter bizzozeronii (strain CIII-1)</name>
    <dbReference type="NCBI Taxonomy" id="1002804"/>
    <lineage>
        <taxon>Bacteria</taxon>
        <taxon>Pseudomonadati</taxon>
        <taxon>Campylobacterota</taxon>
        <taxon>Epsilonproteobacteria</taxon>
        <taxon>Campylobacterales</taxon>
        <taxon>Helicobacteraceae</taxon>
        <taxon>Helicobacter</taxon>
    </lineage>
</organism>
<dbReference type="HOGENOM" id="CLU_009583_5_2_7"/>
<name>F8KSG4_HELBC</name>
<dbReference type="InterPro" id="IPR050194">
    <property type="entry name" value="Glycosyltransferase_grp1"/>
</dbReference>
<evidence type="ECO:0000259" key="1">
    <source>
        <dbReference type="Pfam" id="PF00534"/>
    </source>
</evidence>
<dbReference type="InterPro" id="IPR001296">
    <property type="entry name" value="Glyco_trans_1"/>
</dbReference>
<feature type="domain" description="Glycosyl transferase family 1" evidence="1">
    <location>
        <begin position="182"/>
        <end position="305"/>
    </location>
</feature>
<dbReference type="AlphaFoldDB" id="F8KSG4"/>
<dbReference type="SUPFAM" id="SSF53756">
    <property type="entry name" value="UDP-Glycosyltransferase/glycogen phosphorylase"/>
    <property type="match status" value="1"/>
</dbReference>
<evidence type="ECO:0000313" key="3">
    <source>
        <dbReference type="Proteomes" id="UP000008387"/>
    </source>
</evidence>
<dbReference type="STRING" id="1002804.HBZC1_07470"/>
<accession>F8KSG4</accession>
<dbReference type="CDD" id="cd03801">
    <property type="entry name" value="GT4_PimA-like"/>
    <property type="match status" value="1"/>
</dbReference>
<keyword evidence="2" id="KW-0808">Transferase</keyword>
<gene>
    <name evidence="2" type="ordered locus">HBZC1_07470</name>
</gene>
<dbReference type="Proteomes" id="UP000008387">
    <property type="component" value="Chromosome"/>
</dbReference>
<keyword evidence="3" id="KW-1185">Reference proteome</keyword>